<evidence type="ECO:0000256" key="1">
    <source>
        <dbReference type="SAM" id="MobiDB-lite"/>
    </source>
</evidence>
<keyword evidence="2" id="KW-0472">Membrane</keyword>
<proteinExistence type="predicted"/>
<evidence type="ECO:0000256" key="2">
    <source>
        <dbReference type="SAM" id="Phobius"/>
    </source>
</evidence>
<protein>
    <submittedName>
        <fullName evidence="3">Small hydrophobic protein</fullName>
    </submittedName>
</protein>
<sequence>MRPQLAVWMLRVIATGLAMTSLVFCLNQVLTQVLRRDLERSLSAAGILANYDTLSTYLSSVTLILAFTMTCSISGCVLSLVALYPAQQDNRTQSNNIDSDGSSIHHRDPPVLNYTRPATPPPPYFLAIQLSADMQPSQSSSE</sequence>
<keyword evidence="2" id="KW-0812">Transmembrane</keyword>
<organism evidence="3">
    <name type="scientific">avian paramyxovirus 6</name>
    <dbReference type="NCBI Taxonomy" id="2560316"/>
    <lineage>
        <taxon>Viruses</taxon>
        <taxon>Riboviria</taxon>
        <taxon>Orthornavirae</taxon>
        <taxon>Negarnaviricota</taxon>
        <taxon>Haploviricotina</taxon>
        <taxon>Monjiviricetes</taxon>
        <taxon>Mononegavirales</taxon>
        <taxon>Paramyxoviridae</taxon>
        <taxon>Avulavirinae</taxon>
        <taxon>Metaavulavirus</taxon>
        <taxon>Metaavulavirus calidris</taxon>
        <taxon>Metaavulavirus hongkongense</taxon>
    </lineage>
</organism>
<dbReference type="EMBL" id="MN163276">
    <property type="protein sequence ID" value="QGJ83827.1"/>
    <property type="molecule type" value="Viral_cRNA"/>
</dbReference>
<feature type="transmembrane region" description="Helical" evidence="2">
    <location>
        <begin position="55"/>
        <end position="84"/>
    </location>
</feature>
<feature type="region of interest" description="Disordered" evidence="1">
    <location>
        <begin position="91"/>
        <end position="115"/>
    </location>
</feature>
<gene>
    <name evidence="3" type="primary">SH</name>
</gene>
<name>A0A649V0H3_9MONO</name>
<reference evidence="3" key="1">
    <citation type="submission" date="2019-07" db="EMBL/GenBank/DDBJ databases">
        <title>Ecology of Avian paramyxovirus in Russia.</title>
        <authorList>
            <person name="Dubovitskiy N.A."/>
            <person name="Derko A.A."/>
            <person name="Sobolev I.A."/>
            <person name="Kurskaya O.G."/>
            <person name="Uchida Y."/>
            <person name="Mine J."/>
            <person name="Tsunekuni R."/>
            <person name="Khasnatinov M.A."/>
            <person name="Kabilov M.R."/>
            <person name="Alikina T.Y."/>
            <person name="Sharshov K.A."/>
            <person name="Shestopalov A.M."/>
            <person name="Saito T."/>
        </authorList>
    </citation>
    <scope>NUCLEOTIDE SEQUENCE</scope>
    <source>
        <strain evidence="3">APMV6/Anas crecca/Buryatia/111/2018</strain>
    </source>
</reference>
<evidence type="ECO:0000313" key="3">
    <source>
        <dbReference type="EMBL" id="QGJ83827.1"/>
    </source>
</evidence>
<keyword evidence="2" id="KW-1133">Transmembrane helix</keyword>
<feature type="compositionally biased region" description="Polar residues" evidence="1">
    <location>
        <begin position="91"/>
        <end position="102"/>
    </location>
</feature>
<accession>A0A649V0H3</accession>